<dbReference type="GO" id="GO:0006508">
    <property type="term" value="P:proteolysis"/>
    <property type="evidence" value="ECO:0007669"/>
    <property type="project" value="InterPro"/>
</dbReference>
<dbReference type="GO" id="GO:0004190">
    <property type="term" value="F:aspartic-type endopeptidase activity"/>
    <property type="evidence" value="ECO:0007669"/>
    <property type="project" value="InterPro"/>
</dbReference>
<protein>
    <submittedName>
        <fullName evidence="1">Verru_Chthon cassette protein D</fullName>
    </submittedName>
</protein>
<reference evidence="2" key="1">
    <citation type="journal article" date="2017" name="Genome Announc.">
        <title>Draft Genome Sequence of Terrimicrobium sacchariphilum NM-5T, a Facultative Anaerobic Soil Bacterium of the Class Spartobacteria.</title>
        <authorList>
            <person name="Qiu Y.L."/>
            <person name="Tourlousse D.M."/>
            <person name="Matsuura N."/>
            <person name="Ohashi A."/>
            <person name="Sekiguchi Y."/>
        </authorList>
    </citation>
    <scope>NUCLEOTIDE SEQUENCE [LARGE SCALE GENOMIC DNA]</scope>
    <source>
        <strain evidence="2">NM-5</strain>
    </source>
</reference>
<evidence type="ECO:0000313" key="1">
    <source>
        <dbReference type="EMBL" id="GAT32256.1"/>
    </source>
</evidence>
<dbReference type="Proteomes" id="UP000076023">
    <property type="component" value="Unassembled WGS sequence"/>
</dbReference>
<keyword evidence="2" id="KW-1185">Reference proteome</keyword>
<dbReference type="AlphaFoldDB" id="A0A146G6B1"/>
<comment type="caution">
    <text evidence="1">The sequence shown here is derived from an EMBL/GenBank/DDBJ whole genome shotgun (WGS) entry which is preliminary data.</text>
</comment>
<dbReference type="InterPro" id="IPR001969">
    <property type="entry name" value="Aspartic_peptidase_AS"/>
</dbReference>
<dbReference type="NCBIfam" id="TIGR02532">
    <property type="entry name" value="IV_pilin_GFxxxE"/>
    <property type="match status" value="1"/>
</dbReference>
<dbReference type="OrthoDB" id="194483at2"/>
<dbReference type="InterPro" id="IPR012902">
    <property type="entry name" value="N_methyl_site"/>
</dbReference>
<accession>A0A146G6B1</accession>
<dbReference type="PROSITE" id="PS00141">
    <property type="entry name" value="ASP_PROTEASE"/>
    <property type="match status" value="1"/>
</dbReference>
<dbReference type="RefSeq" id="WP_075078098.1">
    <property type="nucleotide sequence ID" value="NZ_BDCO01000002.1"/>
</dbReference>
<dbReference type="NCBIfam" id="TIGR02596">
    <property type="entry name" value="Verru_Chthon cassette protein D"/>
    <property type="match status" value="1"/>
</dbReference>
<dbReference type="STRING" id="690879.TSACC_2654"/>
<dbReference type="Gene3D" id="3.30.700.10">
    <property type="entry name" value="Glycoprotein, Type 4 Pilin"/>
    <property type="match status" value="1"/>
</dbReference>
<sequence length="204" mass="22057">MRSRAFSLIELLVVMALIGLLATLAVPAISSIQRASALSSAENELTSMLSLARQTAIAQNQEVEVRLIRFKDPSAPGTEERLGAFQLFTYNTDGQAIAVSRLKKLPSQILIDSGTTLSTLADPSLKKAWGSETKPPVSGVGTSYEAWSFRFRPDGSANVPPFPGTPWFLTLHDVRDGDNLAKPPANYVTLVMDAVNGNVTTWRP</sequence>
<dbReference type="PANTHER" id="PTHR30093">
    <property type="entry name" value="GENERAL SECRETION PATHWAY PROTEIN G"/>
    <property type="match status" value="1"/>
</dbReference>
<dbReference type="EMBL" id="BDCO01000002">
    <property type="protein sequence ID" value="GAT32256.1"/>
    <property type="molecule type" value="Genomic_DNA"/>
</dbReference>
<name>A0A146G6B1_TERSA</name>
<gene>
    <name evidence="1" type="ORF">TSACC_2654</name>
</gene>
<proteinExistence type="predicted"/>
<dbReference type="Pfam" id="PF07963">
    <property type="entry name" value="N_methyl"/>
    <property type="match status" value="1"/>
</dbReference>
<dbReference type="SUPFAM" id="SSF54523">
    <property type="entry name" value="Pili subunits"/>
    <property type="match status" value="1"/>
</dbReference>
<organism evidence="1 2">
    <name type="scientific">Terrimicrobium sacchariphilum</name>
    <dbReference type="NCBI Taxonomy" id="690879"/>
    <lineage>
        <taxon>Bacteria</taxon>
        <taxon>Pseudomonadati</taxon>
        <taxon>Verrucomicrobiota</taxon>
        <taxon>Terrimicrobiia</taxon>
        <taxon>Terrimicrobiales</taxon>
        <taxon>Terrimicrobiaceae</taxon>
        <taxon>Terrimicrobium</taxon>
    </lineage>
</organism>
<dbReference type="InterPro" id="IPR019836">
    <property type="entry name" value="Verru/Chthon_D"/>
</dbReference>
<evidence type="ECO:0000313" key="2">
    <source>
        <dbReference type="Proteomes" id="UP000076023"/>
    </source>
</evidence>
<dbReference type="InParanoid" id="A0A146G6B1"/>
<dbReference type="InterPro" id="IPR045584">
    <property type="entry name" value="Pilin-like"/>
</dbReference>